<proteinExistence type="predicted"/>
<feature type="non-terminal residue" evidence="1">
    <location>
        <position position="38"/>
    </location>
</feature>
<evidence type="ECO:0000313" key="1">
    <source>
        <dbReference type="EMBL" id="GAH95294.1"/>
    </source>
</evidence>
<dbReference type="AlphaFoldDB" id="X1KYN6"/>
<dbReference type="EMBL" id="BARU01049668">
    <property type="protein sequence ID" value="GAH95294.1"/>
    <property type="molecule type" value="Genomic_DNA"/>
</dbReference>
<sequence>NISIIITRTLEIQGIKAMLFSVNPLTNMIYLFYSPLIY</sequence>
<gene>
    <name evidence="1" type="ORF">S03H2_72954</name>
</gene>
<organism evidence="1">
    <name type="scientific">marine sediment metagenome</name>
    <dbReference type="NCBI Taxonomy" id="412755"/>
    <lineage>
        <taxon>unclassified sequences</taxon>
        <taxon>metagenomes</taxon>
        <taxon>ecological metagenomes</taxon>
    </lineage>
</organism>
<comment type="caution">
    <text evidence="1">The sequence shown here is derived from an EMBL/GenBank/DDBJ whole genome shotgun (WGS) entry which is preliminary data.</text>
</comment>
<accession>X1KYN6</accession>
<feature type="non-terminal residue" evidence="1">
    <location>
        <position position="1"/>
    </location>
</feature>
<protein>
    <submittedName>
        <fullName evidence="1">Uncharacterized protein</fullName>
    </submittedName>
</protein>
<reference evidence="1" key="1">
    <citation type="journal article" date="2014" name="Front. Microbiol.">
        <title>High frequency of phylogenetically diverse reductive dehalogenase-homologous genes in deep subseafloor sedimentary metagenomes.</title>
        <authorList>
            <person name="Kawai M."/>
            <person name="Futagami T."/>
            <person name="Toyoda A."/>
            <person name="Takaki Y."/>
            <person name="Nishi S."/>
            <person name="Hori S."/>
            <person name="Arai W."/>
            <person name="Tsubouchi T."/>
            <person name="Morono Y."/>
            <person name="Uchiyama I."/>
            <person name="Ito T."/>
            <person name="Fujiyama A."/>
            <person name="Inagaki F."/>
            <person name="Takami H."/>
        </authorList>
    </citation>
    <scope>NUCLEOTIDE SEQUENCE</scope>
    <source>
        <strain evidence="1">Expedition CK06-06</strain>
    </source>
</reference>
<name>X1KYN6_9ZZZZ</name>